<feature type="binding site" evidence="9">
    <location>
        <position position="127"/>
    </location>
    <ligand>
        <name>Zn(2+)</name>
        <dbReference type="ChEBI" id="CHEBI:29105"/>
    </ligand>
</feature>
<feature type="binding site" evidence="9">
    <location>
        <position position="304"/>
    </location>
    <ligand>
        <name>Zn(2+)</name>
        <dbReference type="ChEBI" id="CHEBI:29105"/>
    </ligand>
</feature>
<dbReference type="InterPro" id="IPR014710">
    <property type="entry name" value="RmlC-like_jellyroll"/>
</dbReference>
<dbReference type="NCBIfam" id="TIGR00218">
    <property type="entry name" value="manA"/>
    <property type="match status" value="1"/>
</dbReference>
<feature type="binding site" evidence="9">
    <location>
        <position position="154"/>
    </location>
    <ligand>
        <name>Zn(2+)</name>
        <dbReference type="ChEBI" id="CHEBI:29105"/>
    </ligand>
</feature>
<dbReference type="GO" id="GO:0005975">
    <property type="term" value="P:carbohydrate metabolic process"/>
    <property type="evidence" value="ECO:0007669"/>
    <property type="project" value="InterPro"/>
</dbReference>
<dbReference type="SUPFAM" id="SSF51182">
    <property type="entry name" value="RmlC-like cupins"/>
    <property type="match status" value="1"/>
</dbReference>
<evidence type="ECO:0000256" key="1">
    <source>
        <dbReference type="ARBA" id="ARBA00000757"/>
    </source>
</evidence>
<evidence type="ECO:0000259" key="11">
    <source>
        <dbReference type="Pfam" id="PF20512"/>
    </source>
</evidence>
<evidence type="ECO:0000256" key="6">
    <source>
        <dbReference type="ARBA" id="ARBA00022833"/>
    </source>
</evidence>
<dbReference type="FunFam" id="1.10.441.10:FF:000001">
    <property type="entry name" value="Mannose-6-phosphate isomerase"/>
    <property type="match status" value="1"/>
</dbReference>
<evidence type="ECO:0000259" key="10">
    <source>
        <dbReference type="Pfam" id="PF20511"/>
    </source>
</evidence>
<evidence type="ECO:0000256" key="3">
    <source>
        <dbReference type="ARBA" id="ARBA00010772"/>
    </source>
</evidence>
<evidence type="ECO:0000256" key="2">
    <source>
        <dbReference type="ARBA" id="ARBA00004666"/>
    </source>
</evidence>
<comment type="pathway">
    <text evidence="2">Nucleotide-sugar biosynthesis; GDP-alpha-D-mannose biosynthesis; alpha-D-mannose 1-phosphate from D-fructose 6-phosphate: step 1/2.</text>
</comment>
<dbReference type="Proteomes" id="UP000593564">
    <property type="component" value="Unassembled WGS sequence"/>
</dbReference>
<dbReference type="Gene3D" id="1.10.441.10">
    <property type="entry name" value="Phosphomannose Isomerase, domain 2"/>
    <property type="match status" value="1"/>
</dbReference>
<dbReference type="GO" id="GO:0005829">
    <property type="term" value="C:cytosol"/>
    <property type="evidence" value="ECO:0007669"/>
    <property type="project" value="TreeGrafter"/>
</dbReference>
<dbReference type="EC" id="5.3.1.8" evidence="4"/>
<comment type="catalytic activity">
    <reaction evidence="1">
        <text>D-mannose 6-phosphate = D-fructose 6-phosphate</text>
        <dbReference type="Rhea" id="RHEA:12356"/>
        <dbReference type="ChEBI" id="CHEBI:58735"/>
        <dbReference type="ChEBI" id="CHEBI:61527"/>
        <dbReference type="EC" id="5.3.1.8"/>
    </reaction>
</comment>
<name>A0A7J7I8Z4_CAMSI</name>
<dbReference type="Pfam" id="PF20512">
    <property type="entry name" value="PMI_typeI_hel"/>
    <property type="match status" value="1"/>
</dbReference>
<dbReference type="GO" id="GO:0033591">
    <property type="term" value="P:response to L-ascorbic acid"/>
    <property type="evidence" value="ECO:0007669"/>
    <property type="project" value="UniProtKB-ARBA"/>
</dbReference>
<evidence type="ECO:0000256" key="5">
    <source>
        <dbReference type="ARBA" id="ARBA00022723"/>
    </source>
</evidence>
<gene>
    <name evidence="12" type="ORF">HYC85_002679</name>
</gene>
<dbReference type="Gene3D" id="2.60.120.10">
    <property type="entry name" value="Jelly Rolls"/>
    <property type="match status" value="2"/>
</dbReference>
<dbReference type="InterPro" id="IPR016305">
    <property type="entry name" value="Mannose-6-P_Isomerase"/>
</dbReference>
<feature type="binding site" evidence="9">
    <location>
        <position position="129"/>
    </location>
    <ligand>
        <name>Zn(2+)</name>
        <dbReference type="ChEBI" id="CHEBI:29105"/>
    </ligand>
</feature>
<feature type="domain" description="Phosphomannose isomerase type I catalytic" evidence="10">
    <location>
        <begin position="15"/>
        <end position="168"/>
    </location>
</feature>
<comment type="caution">
    <text evidence="12">The sequence shown here is derived from an EMBL/GenBank/DDBJ whole genome shotgun (WGS) entry which is preliminary data.</text>
</comment>
<dbReference type="InterPro" id="IPR046457">
    <property type="entry name" value="PMI_typeI_cat"/>
</dbReference>
<keyword evidence="5 9" id="KW-0479">Metal-binding</keyword>
<evidence type="ECO:0000256" key="8">
    <source>
        <dbReference type="PIRSR" id="PIRSR001480-1"/>
    </source>
</evidence>
<dbReference type="GO" id="GO:0004476">
    <property type="term" value="F:mannose-6-phosphate isomerase activity"/>
    <property type="evidence" value="ECO:0007669"/>
    <property type="project" value="UniProtKB-EC"/>
</dbReference>
<feature type="domain" description="Phosphomannose isomerase type I helical insertion" evidence="11">
    <location>
        <begin position="198"/>
        <end position="284"/>
    </location>
</feature>
<dbReference type="GO" id="GO:0008270">
    <property type="term" value="F:zinc ion binding"/>
    <property type="evidence" value="ECO:0007669"/>
    <property type="project" value="InterPro"/>
</dbReference>
<reference evidence="13" key="1">
    <citation type="journal article" date="2020" name="Nat. Commun.">
        <title>Genome assembly of wild tea tree DASZ reveals pedigree and selection history of tea varieties.</title>
        <authorList>
            <person name="Zhang W."/>
            <person name="Zhang Y."/>
            <person name="Qiu H."/>
            <person name="Guo Y."/>
            <person name="Wan H."/>
            <person name="Zhang X."/>
            <person name="Scossa F."/>
            <person name="Alseekh S."/>
            <person name="Zhang Q."/>
            <person name="Wang P."/>
            <person name="Xu L."/>
            <person name="Schmidt M.H."/>
            <person name="Jia X."/>
            <person name="Li D."/>
            <person name="Zhu A."/>
            <person name="Guo F."/>
            <person name="Chen W."/>
            <person name="Ni D."/>
            <person name="Usadel B."/>
            <person name="Fernie A.R."/>
            <person name="Wen W."/>
        </authorList>
    </citation>
    <scope>NUCLEOTIDE SEQUENCE [LARGE SCALE GENOMIC DNA]</scope>
    <source>
        <strain evidence="13">cv. G240</strain>
    </source>
</reference>
<dbReference type="PIRSF" id="PIRSF001480">
    <property type="entry name" value="Mannose-6-phosphate_isomerase"/>
    <property type="match status" value="1"/>
</dbReference>
<dbReference type="GO" id="GO:0010043">
    <property type="term" value="P:response to zinc ion"/>
    <property type="evidence" value="ECO:0007669"/>
    <property type="project" value="UniProtKB-ARBA"/>
</dbReference>
<dbReference type="GO" id="GO:0046686">
    <property type="term" value="P:response to cadmium ion"/>
    <property type="evidence" value="ECO:0007669"/>
    <property type="project" value="UniProtKB-ARBA"/>
</dbReference>
<dbReference type="GO" id="GO:0009298">
    <property type="term" value="P:GDP-mannose biosynthetic process"/>
    <property type="evidence" value="ECO:0007669"/>
    <property type="project" value="UniProtKB-UniPathway"/>
</dbReference>
<dbReference type="PANTHER" id="PTHR10309:SF0">
    <property type="entry name" value="MANNOSE-6-PHOSPHATE ISOMERASE"/>
    <property type="match status" value="1"/>
</dbReference>
<proteinExistence type="inferred from homology"/>
<dbReference type="Pfam" id="PF20511">
    <property type="entry name" value="PMI_typeI_cat"/>
    <property type="match status" value="1"/>
</dbReference>
<dbReference type="GO" id="GO:0009416">
    <property type="term" value="P:response to light stimulus"/>
    <property type="evidence" value="ECO:0007669"/>
    <property type="project" value="UniProtKB-ARBA"/>
</dbReference>
<evidence type="ECO:0000256" key="9">
    <source>
        <dbReference type="PIRSR" id="PIRSR001480-2"/>
    </source>
</evidence>
<evidence type="ECO:0000313" key="12">
    <source>
        <dbReference type="EMBL" id="KAF5961470.1"/>
    </source>
</evidence>
<dbReference type="PANTHER" id="PTHR10309">
    <property type="entry name" value="MANNOSE-6-PHOSPHATE ISOMERASE"/>
    <property type="match status" value="1"/>
</dbReference>
<dbReference type="InterPro" id="IPR046458">
    <property type="entry name" value="PMI_typeI_hel"/>
</dbReference>
<evidence type="ECO:0000256" key="4">
    <source>
        <dbReference type="ARBA" id="ARBA00011956"/>
    </source>
</evidence>
<protein>
    <recommendedName>
        <fullName evidence="4">mannose-6-phosphate isomerase</fullName>
        <ecNumber evidence="4">5.3.1.8</ecNumber>
    </recommendedName>
</protein>
<dbReference type="InterPro" id="IPR011051">
    <property type="entry name" value="RmlC_Cupin_sf"/>
</dbReference>
<dbReference type="InterPro" id="IPR018050">
    <property type="entry name" value="Pmannose_isomerase-type1_CS"/>
</dbReference>
<accession>A0A7J7I8Z4</accession>
<dbReference type="CDD" id="cd07011">
    <property type="entry name" value="cupin_PMI_type_I_N"/>
    <property type="match status" value="1"/>
</dbReference>
<dbReference type="PROSITE" id="PS00966">
    <property type="entry name" value="PMI_I_2"/>
    <property type="match status" value="1"/>
</dbReference>
<dbReference type="EMBL" id="JACBKZ010000001">
    <property type="protein sequence ID" value="KAF5961470.1"/>
    <property type="molecule type" value="Genomic_DNA"/>
</dbReference>
<dbReference type="InterPro" id="IPR001250">
    <property type="entry name" value="Man6P_Isoase-1"/>
</dbReference>
<keyword evidence="7" id="KW-0413">Isomerase</keyword>
<dbReference type="AlphaFoldDB" id="A0A7J7I8Z4"/>
<dbReference type="PRINTS" id="PR00714">
    <property type="entry name" value="MAN6PISMRASE"/>
</dbReference>
<dbReference type="FunFam" id="2.60.120.10:FF:000044">
    <property type="entry name" value="Mannose-6-phosphate isomerase"/>
    <property type="match status" value="1"/>
</dbReference>
<dbReference type="UniPathway" id="UPA00126">
    <property type="reaction ID" value="UER00423"/>
</dbReference>
<keyword evidence="13" id="KW-1185">Reference proteome</keyword>
<keyword evidence="6 9" id="KW-0862">Zinc</keyword>
<evidence type="ECO:0000256" key="7">
    <source>
        <dbReference type="ARBA" id="ARBA00023235"/>
    </source>
</evidence>
<reference evidence="12 13" key="2">
    <citation type="submission" date="2020-07" db="EMBL/GenBank/DDBJ databases">
        <title>Genome assembly of wild tea tree DASZ reveals pedigree and selection history of tea varieties.</title>
        <authorList>
            <person name="Zhang W."/>
        </authorList>
    </citation>
    <scope>NUCLEOTIDE SEQUENCE [LARGE SCALE GENOMIC DNA]</scope>
    <source>
        <strain evidence="13">cv. G240</strain>
        <tissue evidence="12">Leaf</tissue>
    </source>
</reference>
<sequence>MTLMEANGSASQRRVQRLRCSMQNYDWGRFGRQSRVARLFSLNSGVDIDEAKPYAEFWMGTHNSGPSFVLQSFNNGESIGSESLGLSLNSWIAKDPGVLGDKVIQKWGVTLPFLFKVLSVSKALSIQAHPDKEFAGFLHKTRPDVFKDDNHKPEMALALTEFEALCGFISLKELKDVLQNVPEIVEVVGSVYANQVLTINHEDGEEKVKSVLRSIFTQLMSASKDVISKALSNLKSRLNQASLNDLRDHVLTHTSVRQLTDKEQLVLRLEKQYPADVGVLAAFLFNYVKLKPGEALYLGANELHAYLHGECIECMATSDNVVRAGLTPKSRDVQILCSMLTYKQGFPEILQGVPLNPYTRRYLPPFDEFEVDRCILPQGASVVFPAVPGPSVFVIMEGEGTMHASSFEDVVREGDVLFTPANTDISVRTASELHLYRAGVNSRFFQAS</sequence>
<organism evidence="12 13">
    <name type="scientific">Camellia sinensis</name>
    <name type="common">Tea plant</name>
    <name type="synonym">Thea sinensis</name>
    <dbReference type="NCBI Taxonomy" id="4442"/>
    <lineage>
        <taxon>Eukaryota</taxon>
        <taxon>Viridiplantae</taxon>
        <taxon>Streptophyta</taxon>
        <taxon>Embryophyta</taxon>
        <taxon>Tracheophyta</taxon>
        <taxon>Spermatophyta</taxon>
        <taxon>Magnoliopsida</taxon>
        <taxon>eudicotyledons</taxon>
        <taxon>Gunneridae</taxon>
        <taxon>Pentapetalae</taxon>
        <taxon>asterids</taxon>
        <taxon>Ericales</taxon>
        <taxon>Theaceae</taxon>
        <taxon>Camellia</taxon>
    </lineage>
</organism>
<evidence type="ECO:0000313" key="13">
    <source>
        <dbReference type="Proteomes" id="UP000593564"/>
    </source>
</evidence>
<feature type="active site" evidence="8">
    <location>
        <position position="323"/>
    </location>
</feature>
<comment type="cofactor">
    <cofactor evidence="9">
        <name>Zn(2+)</name>
        <dbReference type="ChEBI" id="CHEBI:29105"/>
    </cofactor>
    <text evidence="9">Binds 1 zinc ion per subunit.</text>
</comment>
<comment type="similarity">
    <text evidence="3">Belongs to the mannose-6-phosphate isomerase type 1 family.</text>
</comment>